<name>A0A0C2D0F4_9BILA</name>
<reference evidence="2 3" key="1">
    <citation type="submission" date="2013-12" db="EMBL/GenBank/DDBJ databases">
        <title>Draft genome of the parsitic nematode Ancylostoma duodenale.</title>
        <authorList>
            <person name="Mitreva M."/>
        </authorList>
    </citation>
    <scope>NUCLEOTIDE SEQUENCE [LARGE SCALE GENOMIC DNA]</scope>
    <source>
        <strain evidence="2 3">Zhejiang</strain>
    </source>
</reference>
<evidence type="ECO:0000313" key="2">
    <source>
        <dbReference type="EMBL" id="KIH62813.1"/>
    </source>
</evidence>
<dbReference type="Pfam" id="PF00188">
    <property type="entry name" value="CAP"/>
    <property type="match status" value="1"/>
</dbReference>
<dbReference type="CDD" id="cd05380">
    <property type="entry name" value="CAP_euk"/>
    <property type="match status" value="1"/>
</dbReference>
<dbReference type="SUPFAM" id="SSF55797">
    <property type="entry name" value="PR-1-like"/>
    <property type="match status" value="1"/>
</dbReference>
<dbReference type="Gene3D" id="3.40.33.10">
    <property type="entry name" value="CAP"/>
    <property type="match status" value="1"/>
</dbReference>
<dbReference type="AlphaFoldDB" id="A0A0C2D0F4"/>
<sequence length="201" mass="22575">MDKNVIEEYIVRNMNRNARYLLLSGKQNNGPGGPMFPKGKYMNNVRWACKLEKQAIAALGTKCGYDEPKAPAGMSGMFFNLDIDWDEPDIYTAMHSWANEINEFAMQNVGKTDVKYDNPQVRNWVNLVRPDITKIGCADITCVENGLNKYRAYCLVDKPPLNLGQVMYEAGNGGCKYGESCAAGFKCDKYGFCKEEPKPKP</sequence>
<gene>
    <name evidence="2" type="ORF">ANCDUO_06899</name>
</gene>
<evidence type="ECO:0000259" key="1">
    <source>
        <dbReference type="SMART" id="SM00198"/>
    </source>
</evidence>
<accession>A0A0C2D0F4</accession>
<dbReference type="OrthoDB" id="5802004at2759"/>
<dbReference type="InterPro" id="IPR035940">
    <property type="entry name" value="CAP_sf"/>
</dbReference>
<dbReference type="InterPro" id="IPR014044">
    <property type="entry name" value="CAP_dom"/>
</dbReference>
<organism evidence="2 3">
    <name type="scientific">Ancylostoma duodenale</name>
    <dbReference type="NCBI Taxonomy" id="51022"/>
    <lineage>
        <taxon>Eukaryota</taxon>
        <taxon>Metazoa</taxon>
        <taxon>Ecdysozoa</taxon>
        <taxon>Nematoda</taxon>
        <taxon>Chromadorea</taxon>
        <taxon>Rhabditida</taxon>
        <taxon>Rhabditina</taxon>
        <taxon>Rhabditomorpha</taxon>
        <taxon>Strongyloidea</taxon>
        <taxon>Ancylostomatidae</taxon>
        <taxon>Ancylostomatinae</taxon>
        <taxon>Ancylostoma</taxon>
    </lineage>
</organism>
<dbReference type="Proteomes" id="UP000054047">
    <property type="component" value="Unassembled WGS sequence"/>
</dbReference>
<dbReference type="EMBL" id="KN729060">
    <property type="protein sequence ID" value="KIH62813.1"/>
    <property type="molecule type" value="Genomic_DNA"/>
</dbReference>
<proteinExistence type="predicted"/>
<protein>
    <submittedName>
        <fullName evidence="2">SCP-like protein</fullName>
    </submittedName>
</protein>
<keyword evidence="3" id="KW-1185">Reference proteome</keyword>
<dbReference type="SMART" id="SM00198">
    <property type="entry name" value="SCP"/>
    <property type="match status" value="1"/>
</dbReference>
<evidence type="ECO:0000313" key="3">
    <source>
        <dbReference type="Proteomes" id="UP000054047"/>
    </source>
</evidence>
<feature type="domain" description="SCP" evidence="1">
    <location>
        <begin position="4"/>
        <end position="164"/>
    </location>
</feature>